<dbReference type="Gene3D" id="2.20.230.10">
    <property type="entry name" value="Resuscitation-promoting factor rpfb"/>
    <property type="match status" value="1"/>
</dbReference>
<evidence type="ECO:0000256" key="4">
    <source>
        <dbReference type="SAM" id="MobiDB-lite"/>
    </source>
</evidence>
<dbReference type="Proteomes" id="UP000319818">
    <property type="component" value="Unassembled WGS sequence"/>
</dbReference>
<feature type="compositionally biased region" description="Low complexity" evidence="4">
    <location>
        <begin position="173"/>
        <end position="185"/>
    </location>
</feature>
<feature type="domain" description="G5" evidence="5">
    <location>
        <begin position="576"/>
        <end position="656"/>
    </location>
</feature>
<dbReference type="Pfam" id="PF06737">
    <property type="entry name" value="Transglycosylas"/>
    <property type="match status" value="1"/>
</dbReference>
<evidence type="ECO:0000256" key="2">
    <source>
        <dbReference type="ARBA" id="ARBA00022729"/>
    </source>
</evidence>
<dbReference type="Pfam" id="PF07501">
    <property type="entry name" value="G5"/>
    <property type="match status" value="1"/>
</dbReference>
<name>A0A543FYI1_9PSEU</name>
<evidence type="ECO:0000259" key="5">
    <source>
        <dbReference type="PROSITE" id="PS51109"/>
    </source>
</evidence>
<evidence type="ECO:0000256" key="3">
    <source>
        <dbReference type="ARBA" id="ARBA00022801"/>
    </source>
</evidence>
<feature type="region of interest" description="Disordered" evidence="4">
    <location>
        <begin position="118"/>
        <end position="241"/>
    </location>
</feature>
<keyword evidence="7" id="KW-1185">Reference proteome</keyword>
<keyword evidence="3" id="KW-0378">Hydrolase</keyword>
<organism evidence="6 7">
    <name type="scientific">Pseudonocardia cypriaca</name>
    <dbReference type="NCBI Taxonomy" id="882449"/>
    <lineage>
        <taxon>Bacteria</taxon>
        <taxon>Bacillati</taxon>
        <taxon>Actinomycetota</taxon>
        <taxon>Actinomycetes</taxon>
        <taxon>Pseudonocardiales</taxon>
        <taxon>Pseudonocardiaceae</taxon>
        <taxon>Pseudonocardia</taxon>
    </lineage>
</organism>
<dbReference type="SMART" id="SM01208">
    <property type="entry name" value="G5"/>
    <property type="match status" value="1"/>
</dbReference>
<accession>A0A543FYI1</accession>
<evidence type="ECO:0000313" key="7">
    <source>
        <dbReference type="Proteomes" id="UP000319818"/>
    </source>
</evidence>
<reference evidence="6 7" key="1">
    <citation type="submission" date="2019-06" db="EMBL/GenBank/DDBJ databases">
        <title>Sequencing the genomes of 1000 actinobacteria strains.</title>
        <authorList>
            <person name="Klenk H.-P."/>
        </authorList>
    </citation>
    <scope>NUCLEOTIDE SEQUENCE [LARGE SCALE GENOMIC DNA]</scope>
    <source>
        <strain evidence="6 7">DSM 45511</strain>
    </source>
</reference>
<dbReference type="Pfam" id="PF03990">
    <property type="entry name" value="DUF348"/>
    <property type="match status" value="2"/>
</dbReference>
<dbReference type="EMBL" id="VFPH01000002">
    <property type="protein sequence ID" value="TQM38882.1"/>
    <property type="molecule type" value="Genomic_DNA"/>
</dbReference>
<dbReference type="InterPro" id="IPR011098">
    <property type="entry name" value="G5_dom"/>
</dbReference>
<evidence type="ECO:0000313" key="6">
    <source>
        <dbReference type="EMBL" id="TQM38882.1"/>
    </source>
</evidence>
<comment type="caution">
    <text evidence="6">The sequence shown here is derived from an EMBL/GenBank/DDBJ whole genome shotgun (WGS) entry which is preliminary data.</text>
</comment>
<dbReference type="Gene3D" id="1.10.530.10">
    <property type="match status" value="1"/>
</dbReference>
<dbReference type="AlphaFoldDB" id="A0A543FYI1"/>
<feature type="compositionally biased region" description="Low complexity" evidence="4">
    <location>
        <begin position="128"/>
        <end position="138"/>
    </location>
</feature>
<protein>
    <submittedName>
        <fullName evidence="6">Uncharacterized protein YabE (DUF348 family)</fullName>
    </submittedName>
</protein>
<dbReference type="GO" id="GO:0016787">
    <property type="term" value="F:hydrolase activity"/>
    <property type="evidence" value="ECO:0007669"/>
    <property type="project" value="UniProtKB-KW"/>
</dbReference>
<dbReference type="OrthoDB" id="1404170at2"/>
<feature type="region of interest" description="Disordered" evidence="4">
    <location>
        <begin position="36"/>
        <end position="99"/>
    </location>
</feature>
<evidence type="ECO:0000256" key="1">
    <source>
        <dbReference type="ARBA" id="ARBA00010830"/>
    </source>
</evidence>
<dbReference type="InterPro" id="IPR007137">
    <property type="entry name" value="DUF348"/>
</dbReference>
<dbReference type="InterPro" id="IPR023346">
    <property type="entry name" value="Lysozyme-like_dom_sf"/>
</dbReference>
<dbReference type="CDD" id="cd13925">
    <property type="entry name" value="RPF"/>
    <property type="match status" value="1"/>
</dbReference>
<comment type="similarity">
    <text evidence="1">Belongs to the transglycosylase family. Rpf subfamily.</text>
</comment>
<dbReference type="InterPro" id="IPR010618">
    <property type="entry name" value="RPF"/>
</dbReference>
<sequence length="748" mass="77811">MEPGEDPYAAWYAGGDPEAPEAVVTSALEVVPPVTPAARSMLTRSRAHRRAQPDPDSRLATGQFRPIVTHPTDGSAEDASADPVTGEMPAVAPDDLTGPLPAMPAERTGARLPAVERGTGAHPAVERTGGAHAAGTTGQHPLPERTGSHVVATGTGVQPAVERPSRPIPRAEGTGTHVAATGTGVQPAVERPSRPTPRAEGTGTHIAATGTGTQPAVERSGRRASSSVTGTHGVAERTDARLPPAATEITGPQPALPADPAPEPGWATAEALARVEARAGKPAWTAYLNDTPTGPMPVIDEAAFTHPFVAVTAPVAVVAAPPASVAPAPVAPAPVAPAPAEDLEPAVAPRPRPAAELVAATDVVPRRSRRDRRAAEEAPQHSNRLRVVVVAVVLMMIGGGASALAADKTITVTVDGQNRIVHTFAADVASTLEAAGIEVTPRDRVEPAATTEVVDGDEVIFTHARTLTLVEGSSQRDLPIPATTVEEAMQILGLEALPTQMSAPPATRIPLDGFRLELRVPRTVKFTDGTGAPSEVTTMSGTVAGLLVEKGIQLGPDDVSVPSADTPLTEGLDVHIVRNGEGEVVEVRPIAPPEQVIEDGSLPRGKRVVVDKGIPGEQTAIMRVYVQNGQEVRREQVRAGGMTQPHPRVVRLGTNDSLRAPVVADGSVWDRLAQCEATGNWAVNSGNGYYGGLQFDAGTWRAYGGTDYAPLPHQASREEQIAVASRVRDDRGGYGAWPACSRRLGLQR</sequence>
<gene>
    <name evidence="6" type="ORF">FB388_6129</name>
</gene>
<proteinExistence type="inferred from homology"/>
<dbReference type="SUPFAM" id="SSF53955">
    <property type="entry name" value="Lysozyme-like"/>
    <property type="match status" value="1"/>
</dbReference>
<keyword evidence="2" id="KW-0732">Signal</keyword>
<dbReference type="RefSeq" id="WP_142105521.1">
    <property type="nucleotide sequence ID" value="NZ_VFPH01000002.1"/>
</dbReference>
<dbReference type="PROSITE" id="PS51109">
    <property type="entry name" value="G5"/>
    <property type="match status" value="1"/>
</dbReference>
<feature type="compositionally biased region" description="Low complexity" evidence="4">
    <location>
        <begin position="199"/>
        <end position="213"/>
    </location>
</feature>